<dbReference type="AlphaFoldDB" id="A0A4R7Z8M3"/>
<comment type="caution">
    <text evidence="1">The sequence shown here is derived from an EMBL/GenBank/DDBJ whole genome shotgun (WGS) entry which is preliminary data.</text>
</comment>
<dbReference type="EMBL" id="SODD01000053">
    <property type="protein sequence ID" value="TDW11415.1"/>
    <property type="molecule type" value="Genomic_DNA"/>
</dbReference>
<name>A0A4R7Z8M3_9FIRM</name>
<sequence length="123" mass="13827">MAKKIPTVLADQAHFLKGHASWLYCDSCNKTVAYLCYVTYRYFRFSFTCSCGASGSVENRFGDIDLNKLALGTLQRSEVNKRYICEKDAAALFSVVPKNIQSYKATVACASCDTRYEIEESFV</sequence>
<dbReference type="RefSeq" id="WP_134171199.1">
    <property type="nucleotide sequence ID" value="NZ_SODD01000053.1"/>
</dbReference>
<protein>
    <submittedName>
        <fullName evidence="1">Uncharacterized protein</fullName>
    </submittedName>
</protein>
<keyword evidence="2" id="KW-1185">Reference proteome</keyword>
<accession>A0A4R7Z8M3</accession>
<proteinExistence type="predicted"/>
<gene>
    <name evidence="1" type="ORF">EDD63_15316</name>
</gene>
<reference evidence="1 2" key="1">
    <citation type="submission" date="2019-03" db="EMBL/GenBank/DDBJ databases">
        <title>Genomic Encyclopedia of Type Strains, Phase IV (KMG-IV): sequencing the most valuable type-strain genomes for metagenomic binning, comparative biology and taxonomic classification.</title>
        <authorList>
            <person name="Goeker M."/>
        </authorList>
    </citation>
    <scope>NUCLEOTIDE SEQUENCE [LARGE SCALE GENOMIC DNA]</scope>
    <source>
        <strain evidence="1 2">DSM 28867</strain>
    </source>
</reference>
<organism evidence="1 2">
    <name type="scientific">Breznakia blatticola</name>
    <dbReference type="NCBI Taxonomy" id="1754012"/>
    <lineage>
        <taxon>Bacteria</taxon>
        <taxon>Bacillati</taxon>
        <taxon>Bacillota</taxon>
        <taxon>Erysipelotrichia</taxon>
        <taxon>Erysipelotrichales</taxon>
        <taxon>Erysipelotrichaceae</taxon>
        <taxon>Breznakia</taxon>
    </lineage>
</organism>
<evidence type="ECO:0000313" key="2">
    <source>
        <dbReference type="Proteomes" id="UP000294743"/>
    </source>
</evidence>
<evidence type="ECO:0000313" key="1">
    <source>
        <dbReference type="EMBL" id="TDW11415.1"/>
    </source>
</evidence>
<dbReference type="Proteomes" id="UP000294743">
    <property type="component" value="Unassembled WGS sequence"/>
</dbReference>
<dbReference type="OrthoDB" id="2083932at2"/>